<evidence type="ECO:0000313" key="2">
    <source>
        <dbReference type="Proteomes" id="UP000239504"/>
    </source>
</evidence>
<sequence length="85" mass="9412">MPSRARRGAASSSGVVISAARSHAAICAGNSFTNKNVLAFVRSVAPEKGGWRAKRRSCWLLLILFKEMEARLLRGVFRLVRRRKG</sequence>
<keyword evidence="2" id="KW-1185">Reference proteome</keyword>
<organism evidence="1 2">
    <name type="scientific">Hyphococcus luteus</name>
    <dbReference type="NCBI Taxonomy" id="2058213"/>
    <lineage>
        <taxon>Bacteria</taxon>
        <taxon>Pseudomonadati</taxon>
        <taxon>Pseudomonadota</taxon>
        <taxon>Alphaproteobacteria</taxon>
        <taxon>Parvularculales</taxon>
        <taxon>Parvularculaceae</taxon>
        <taxon>Hyphococcus</taxon>
    </lineage>
</organism>
<name>A0A2S7K8V8_9PROT</name>
<dbReference type="AlphaFoldDB" id="A0A2S7K8V8"/>
<comment type="caution">
    <text evidence="1">The sequence shown here is derived from an EMBL/GenBank/DDBJ whole genome shotgun (WGS) entry which is preliminary data.</text>
</comment>
<gene>
    <name evidence="1" type="ORF">CW354_02865</name>
</gene>
<reference evidence="1 2" key="1">
    <citation type="submission" date="2017-12" db="EMBL/GenBank/DDBJ databases">
        <authorList>
            <person name="Hurst M.R.H."/>
        </authorList>
    </citation>
    <scope>NUCLEOTIDE SEQUENCE [LARGE SCALE GENOMIC DNA]</scope>
    <source>
        <strain evidence="1 2">SY-3-19</strain>
    </source>
</reference>
<dbReference type="Proteomes" id="UP000239504">
    <property type="component" value="Unassembled WGS sequence"/>
</dbReference>
<dbReference type="EMBL" id="PJCH01000003">
    <property type="protein sequence ID" value="PQA88913.1"/>
    <property type="molecule type" value="Genomic_DNA"/>
</dbReference>
<protein>
    <submittedName>
        <fullName evidence="1">Uncharacterized protein</fullName>
    </submittedName>
</protein>
<evidence type="ECO:0000313" key="1">
    <source>
        <dbReference type="EMBL" id="PQA88913.1"/>
    </source>
</evidence>
<proteinExistence type="predicted"/>
<accession>A0A2S7K8V8</accession>